<evidence type="ECO:0000313" key="2">
    <source>
        <dbReference type="Proteomes" id="UP000028705"/>
    </source>
</evidence>
<dbReference type="AlphaFoldDB" id="A0A086ADK6"/>
<keyword evidence="2" id="KW-1185">Reference proteome</keyword>
<evidence type="ECO:0000313" key="1">
    <source>
        <dbReference type="EMBL" id="KFF14770.1"/>
    </source>
</evidence>
<reference evidence="1 2" key="1">
    <citation type="submission" date="2014-07" db="EMBL/GenBank/DDBJ databases">
        <title>Genome of Chryseobacterium soli DSM 19298.</title>
        <authorList>
            <person name="Stropko S.J."/>
            <person name="Pipes S.E."/>
            <person name="Newman J."/>
        </authorList>
    </citation>
    <scope>NUCLEOTIDE SEQUENCE [LARGE SCALE GENOMIC DNA]</scope>
    <source>
        <strain evidence="1 2">DSM 19298</strain>
    </source>
</reference>
<dbReference type="Proteomes" id="UP000028705">
    <property type="component" value="Unassembled WGS sequence"/>
</dbReference>
<comment type="caution">
    <text evidence="1">The sequence shown here is derived from an EMBL/GenBank/DDBJ whole genome shotgun (WGS) entry which is preliminary data.</text>
</comment>
<dbReference type="OrthoDB" id="1122364at2"/>
<accession>A0A086ADK6</accession>
<dbReference type="EMBL" id="JPRH01000001">
    <property type="protein sequence ID" value="KFF14770.1"/>
    <property type="molecule type" value="Genomic_DNA"/>
</dbReference>
<gene>
    <name evidence="1" type="ORF">IW15_04885</name>
</gene>
<dbReference type="Gene3D" id="3.30.420.60">
    <property type="entry name" value="eRF1 domain 2"/>
    <property type="match status" value="1"/>
</dbReference>
<dbReference type="eggNOG" id="ENOG5032R1W">
    <property type="taxonomic scope" value="Bacteria"/>
</dbReference>
<dbReference type="InterPro" id="IPR042226">
    <property type="entry name" value="eFR1_2_sf"/>
</dbReference>
<dbReference type="SUPFAM" id="SSF53137">
    <property type="entry name" value="Translational machinery components"/>
    <property type="match status" value="1"/>
</dbReference>
<protein>
    <recommendedName>
        <fullName evidence="3">Host attachment protein</fullName>
    </recommendedName>
</protein>
<proteinExistence type="predicted"/>
<dbReference type="RefSeq" id="WP_034709625.1">
    <property type="nucleotide sequence ID" value="NZ_JAODPJ010000001.1"/>
</dbReference>
<sequence length="125" mass="14120">MSEKKLAGLWLDQKKAVIVKNNDGQNVSEFEIFDTIQSENTGGNSSEYAFHNSENAHKEKYFKEIEKAITNSVELFVTGPGVAQEELKNHLLDTAQYKNLKITLDSSQQMSEEQVLEAVKLHFNA</sequence>
<organism evidence="1 2">
    <name type="scientific">Chryseobacterium soli</name>
    <dbReference type="NCBI Taxonomy" id="445961"/>
    <lineage>
        <taxon>Bacteria</taxon>
        <taxon>Pseudomonadati</taxon>
        <taxon>Bacteroidota</taxon>
        <taxon>Flavobacteriia</taxon>
        <taxon>Flavobacteriales</taxon>
        <taxon>Weeksellaceae</taxon>
        <taxon>Chryseobacterium group</taxon>
        <taxon>Chryseobacterium</taxon>
    </lineage>
</organism>
<evidence type="ECO:0008006" key="3">
    <source>
        <dbReference type="Google" id="ProtNLM"/>
    </source>
</evidence>
<name>A0A086ADK6_9FLAO</name>